<evidence type="ECO:0000313" key="1">
    <source>
        <dbReference type="EMBL" id="KAH7929654.1"/>
    </source>
</evidence>
<sequence length="575" mass="64542">MPRESTDHRKSSIGTRRGPPKRHIPYRADDLGLGKKTGIAVGYVDRNSDEFEPFDELMKQVDNRTPPRVNARKKRKSVAITPVLEEQFDEYGEMSMELAESNQGSPLNYFTNQPLYPPSARKVGSSRPIARTSDIDYDQVPSPRPRWAALSSRRSLANGAGPSLLSKSHSALEPDYDLDEEIPEFDDYHAPETESPRRTSFTQMGHNEEHQDEEDEVDAAEVEEETTLNTSKVDKGKRRADPVEEDKHEPEQVYDGMEDDIAQGLDYVDNGQEEEDDQPPPKKSKASEEKAKKPPKARKEKSVKIVAERSPTPDGVRRGRRHRYKPLEYWRQEKVVYGRRESGVTLVPQIKEIIRVPQEPPVPLGKHQRKRKRSAPPRSKSKVVDNPEEGWDDETPTNGVVLDFLSGEEVKRRVAFTAKLVQPRPAGNNDWRFQKVFGDGTFVAAGQLKIPPKAMKPTKSTKDNTYVFYVIEGAVSVVIHKTPFIVTSGGMFLVPRGNNYHIQNISDRDAKIFFTQARQTPLDEEEMPPEPHGQSEPPSVLRRGSTGSVAPQSVGPRASSNAATGGTKRANSTKV</sequence>
<reference evidence="1" key="1">
    <citation type="journal article" date="2021" name="New Phytol.">
        <title>Evolutionary innovations through gain and loss of genes in the ectomycorrhizal Boletales.</title>
        <authorList>
            <person name="Wu G."/>
            <person name="Miyauchi S."/>
            <person name="Morin E."/>
            <person name="Kuo A."/>
            <person name="Drula E."/>
            <person name="Varga T."/>
            <person name="Kohler A."/>
            <person name="Feng B."/>
            <person name="Cao Y."/>
            <person name="Lipzen A."/>
            <person name="Daum C."/>
            <person name="Hundley H."/>
            <person name="Pangilinan J."/>
            <person name="Johnson J."/>
            <person name="Barry K."/>
            <person name="LaButti K."/>
            <person name="Ng V."/>
            <person name="Ahrendt S."/>
            <person name="Min B."/>
            <person name="Choi I.G."/>
            <person name="Park H."/>
            <person name="Plett J.M."/>
            <person name="Magnuson J."/>
            <person name="Spatafora J.W."/>
            <person name="Nagy L.G."/>
            <person name="Henrissat B."/>
            <person name="Grigoriev I.V."/>
            <person name="Yang Z.L."/>
            <person name="Xu J."/>
            <person name="Martin F.M."/>
        </authorList>
    </citation>
    <scope>NUCLEOTIDE SEQUENCE</scope>
    <source>
        <strain evidence="1">KUC20120723A-06</strain>
    </source>
</reference>
<evidence type="ECO:0000313" key="2">
    <source>
        <dbReference type="Proteomes" id="UP000790709"/>
    </source>
</evidence>
<proteinExistence type="predicted"/>
<name>A0ACB8BVI0_9AGAM</name>
<dbReference type="EMBL" id="MU266339">
    <property type="protein sequence ID" value="KAH7929654.1"/>
    <property type="molecule type" value="Genomic_DNA"/>
</dbReference>
<accession>A0ACB8BVI0</accession>
<organism evidence="1 2">
    <name type="scientific">Leucogyrophana mollusca</name>
    <dbReference type="NCBI Taxonomy" id="85980"/>
    <lineage>
        <taxon>Eukaryota</taxon>
        <taxon>Fungi</taxon>
        <taxon>Dikarya</taxon>
        <taxon>Basidiomycota</taxon>
        <taxon>Agaricomycotina</taxon>
        <taxon>Agaricomycetes</taxon>
        <taxon>Agaricomycetidae</taxon>
        <taxon>Boletales</taxon>
        <taxon>Boletales incertae sedis</taxon>
        <taxon>Leucogyrophana</taxon>
    </lineage>
</organism>
<dbReference type="Proteomes" id="UP000790709">
    <property type="component" value="Unassembled WGS sequence"/>
</dbReference>
<protein>
    <submittedName>
        <fullName evidence="1">Uncharacterized protein</fullName>
    </submittedName>
</protein>
<gene>
    <name evidence="1" type="ORF">BV22DRAFT_1002305</name>
</gene>
<keyword evidence="2" id="KW-1185">Reference proteome</keyword>
<comment type="caution">
    <text evidence="1">The sequence shown here is derived from an EMBL/GenBank/DDBJ whole genome shotgun (WGS) entry which is preliminary data.</text>
</comment>